<sequence>MAPMRPHQKTRTGCKTCKQRKVKCDETLPICNNCTKRGVDCVWNDPDPTQESTMQGQIPLAEQSDSSDPLTLEIMHHYSISTSYTLCSDPDASEVWRTIIPQMAFKPQSQCLLNAILAISALHIYHMNSTSPQYASAASNYYNQAKIGIHNADDVDSTTDVNAVLVAMCIISRYEFASSAAIFPYPGDWYITLQETHINIAKNRTEYQGRVMHSLLEAMAPPHLPTCLKEPFPLALSTILNSPQDVEELRDASVRTSYQESIYLLQEAWRAPFNRCVGLWWYMMSNTFFRLLTEEKPRALIILAHYCVMMNHIAQTGPWWVQKKWGDEAARIVSMLDACWEPCLRWVSGQLNRGRDSQASDFTDRDFLTWLNDPSSVEPGNGSHSTFAPR</sequence>
<dbReference type="InterPro" id="IPR036864">
    <property type="entry name" value="Zn2-C6_fun-type_DNA-bd_sf"/>
</dbReference>
<dbReference type="PANTHER" id="PTHR47657:SF14">
    <property type="entry name" value="ZN(2)-C6 FUNGAL-TYPE DOMAIN-CONTAINING PROTEIN"/>
    <property type="match status" value="1"/>
</dbReference>
<dbReference type="GO" id="GO:0000981">
    <property type="term" value="F:DNA-binding transcription factor activity, RNA polymerase II-specific"/>
    <property type="evidence" value="ECO:0007669"/>
    <property type="project" value="InterPro"/>
</dbReference>
<evidence type="ECO:0000313" key="2">
    <source>
        <dbReference type="EMBL" id="KAK0450492.1"/>
    </source>
</evidence>
<dbReference type="Pfam" id="PF00172">
    <property type="entry name" value="Zn_clus"/>
    <property type="match status" value="1"/>
</dbReference>
<dbReference type="Pfam" id="PF11951">
    <property type="entry name" value="Fungal_trans_2"/>
    <property type="match status" value="1"/>
</dbReference>
<name>A0AA39JXP0_ARMTA</name>
<dbReference type="CDD" id="cd12148">
    <property type="entry name" value="fungal_TF_MHR"/>
    <property type="match status" value="1"/>
</dbReference>
<dbReference type="SMART" id="SM00066">
    <property type="entry name" value="GAL4"/>
    <property type="match status" value="1"/>
</dbReference>
<keyword evidence="3" id="KW-1185">Reference proteome</keyword>
<accession>A0AA39JXP0</accession>
<dbReference type="GO" id="GO:0008270">
    <property type="term" value="F:zinc ion binding"/>
    <property type="evidence" value="ECO:0007669"/>
    <property type="project" value="InterPro"/>
</dbReference>
<dbReference type="InterPro" id="IPR052400">
    <property type="entry name" value="Zn2-C6_fungal_TF"/>
</dbReference>
<dbReference type="Gene3D" id="4.10.240.10">
    <property type="entry name" value="Zn(2)-C6 fungal-type DNA-binding domain"/>
    <property type="match status" value="1"/>
</dbReference>
<dbReference type="RefSeq" id="XP_060327363.1">
    <property type="nucleotide sequence ID" value="XM_060483260.1"/>
</dbReference>
<protein>
    <recommendedName>
        <fullName evidence="1">Zn(2)-C6 fungal-type domain-containing protein</fullName>
    </recommendedName>
</protein>
<dbReference type="CDD" id="cd00067">
    <property type="entry name" value="GAL4"/>
    <property type="match status" value="1"/>
</dbReference>
<dbReference type="GeneID" id="85366808"/>
<gene>
    <name evidence="2" type="ORF">EV420DRAFT_737289</name>
</gene>
<dbReference type="PROSITE" id="PS50048">
    <property type="entry name" value="ZN2_CY6_FUNGAL_2"/>
    <property type="match status" value="1"/>
</dbReference>
<dbReference type="EMBL" id="JAUEPS010000035">
    <property type="protein sequence ID" value="KAK0450492.1"/>
    <property type="molecule type" value="Genomic_DNA"/>
</dbReference>
<dbReference type="InterPro" id="IPR001138">
    <property type="entry name" value="Zn2Cys6_DnaBD"/>
</dbReference>
<evidence type="ECO:0000313" key="3">
    <source>
        <dbReference type="Proteomes" id="UP001175211"/>
    </source>
</evidence>
<organism evidence="2 3">
    <name type="scientific">Armillaria tabescens</name>
    <name type="common">Ringless honey mushroom</name>
    <name type="synonym">Agaricus tabescens</name>
    <dbReference type="NCBI Taxonomy" id="1929756"/>
    <lineage>
        <taxon>Eukaryota</taxon>
        <taxon>Fungi</taxon>
        <taxon>Dikarya</taxon>
        <taxon>Basidiomycota</taxon>
        <taxon>Agaricomycotina</taxon>
        <taxon>Agaricomycetes</taxon>
        <taxon>Agaricomycetidae</taxon>
        <taxon>Agaricales</taxon>
        <taxon>Marasmiineae</taxon>
        <taxon>Physalacriaceae</taxon>
        <taxon>Desarmillaria</taxon>
    </lineage>
</organism>
<comment type="caution">
    <text evidence="2">The sequence shown here is derived from an EMBL/GenBank/DDBJ whole genome shotgun (WGS) entry which is preliminary data.</text>
</comment>
<feature type="domain" description="Zn(2)-C6 fungal-type" evidence="1">
    <location>
        <begin position="13"/>
        <end position="43"/>
    </location>
</feature>
<dbReference type="Proteomes" id="UP001175211">
    <property type="component" value="Unassembled WGS sequence"/>
</dbReference>
<dbReference type="PANTHER" id="PTHR47657">
    <property type="entry name" value="STEROL REGULATORY ELEMENT-BINDING PROTEIN ECM22"/>
    <property type="match status" value="1"/>
</dbReference>
<evidence type="ECO:0000259" key="1">
    <source>
        <dbReference type="PROSITE" id="PS50048"/>
    </source>
</evidence>
<dbReference type="SUPFAM" id="SSF57701">
    <property type="entry name" value="Zn2/Cys6 DNA-binding domain"/>
    <property type="match status" value="1"/>
</dbReference>
<reference evidence="2" key="1">
    <citation type="submission" date="2023-06" db="EMBL/GenBank/DDBJ databases">
        <authorList>
            <consortium name="Lawrence Berkeley National Laboratory"/>
            <person name="Ahrendt S."/>
            <person name="Sahu N."/>
            <person name="Indic B."/>
            <person name="Wong-Bajracharya J."/>
            <person name="Merenyi Z."/>
            <person name="Ke H.-M."/>
            <person name="Monk M."/>
            <person name="Kocsube S."/>
            <person name="Drula E."/>
            <person name="Lipzen A."/>
            <person name="Balint B."/>
            <person name="Henrissat B."/>
            <person name="Andreopoulos B."/>
            <person name="Martin F.M."/>
            <person name="Harder C.B."/>
            <person name="Rigling D."/>
            <person name="Ford K.L."/>
            <person name="Foster G.D."/>
            <person name="Pangilinan J."/>
            <person name="Papanicolaou A."/>
            <person name="Barry K."/>
            <person name="LaButti K."/>
            <person name="Viragh M."/>
            <person name="Koriabine M."/>
            <person name="Yan M."/>
            <person name="Riley R."/>
            <person name="Champramary S."/>
            <person name="Plett K.L."/>
            <person name="Tsai I.J."/>
            <person name="Slot J."/>
            <person name="Sipos G."/>
            <person name="Plett J."/>
            <person name="Nagy L.G."/>
            <person name="Grigoriev I.V."/>
        </authorList>
    </citation>
    <scope>NUCLEOTIDE SEQUENCE</scope>
    <source>
        <strain evidence="2">CCBAS 213</strain>
    </source>
</reference>
<dbReference type="InterPro" id="IPR021858">
    <property type="entry name" value="Fun_TF"/>
</dbReference>
<dbReference type="PROSITE" id="PS00463">
    <property type="entry name" value="ZN2_CY6_FUNGAL_1"/>
    <property type="match status" value="1"/>
</dbReference>
<proteinExistence type="predicted"/>
<dbReference type="AlphaFoldDB" id="A0AA39JXP0"/>